<dbReference type="PANTHER" id="PTHR38050:SF2">
    <property type="entry name" value="FERULOYL ESTERASE C-RELATED"/>
    <property type="match status" value="1"/>
</dbReference>
<evidence type="ECO:0008006" key="11">
    <source>
        <dbReference type="Google" id="ProtNLM"/>
    </source>
</evidence>
<keyword evidence="5" id="KW-0378">Hydrolase</keyword>
<evidence type="ECO:0000256" key="4">
    <source>
        <dbReference type="ARBA" id="ARBA00022729"/>
    </source>
</evidence>
<reference evidence="10" key="1">
    <citation type="submission" date="2017-05" db="EMBL/GenBank/DDBJ databases">
        <authorList>
            <person name="Rodrigo-Torres L."/>
            <person name="Arahal R. D."/>
            <person name="Lucena T."/>
        </authorList>
    </citation>
    <scope>NUCLEOTIDE SEQUENCE [LARGE SCALE GENOMIC DNA]</scope>
    <source>
        <strain evidence="10">CECT 8621</strain>
    </source>
</reference>
<evidence type="ECO:0000256" key="8">
    <source>
        <dbReference type="SAM" id="SignalP"/>
    </source>
</evidence>
<feature type="signal peptide" evidence="8">
    <location>
        <begin position="1"/>
        <end position="23"/>
    </location>
</feature>
<keyword evidence="7" id="KW-0624">Polysaccharide degradation</keyword>
<organism evidence="9 10">
    <name type="scientific">Actibacterium lipolyticum</name>
    <dbReference type="NCBI Taxonomy" id="1524263"/>
    <lineage>
        <taxon>Bacteria</taxon>
        <taxon>Pseudomonadati</taxon>
        <taxon>Pseudomonadota</taxon>
        <taxon>Alphaproteobacteria</taxon>
        <taxon>Rhodobacterales</taxon>
        <taxon>Roseobacteraceae</taxon>
        <taxon>Actibacterium</taxon>
    </lineage>
</organism>
<evidence type="ECO:0000256" key="7">
    <source>
        <dbReference type="ARBA" id="ARBA00023326"/>
    </source>
</evidence>
<keyword evidence="10" id="KW-1185">Reference proteome</keyword>
<evidence type="ECO:0000256" key="6">
    <source>
        <dbReference type="ARBA" id="ARBA00023277"/>
    </source>
</evidence>
<dbReference type="GO" id="GO:0005576">
    <property type="term" value="C:extracellular region"/>
    <property type="evidence" value="ECO:0007669"/>
    <property type="project" value="UniProtKB-SubCell"/>
</dbReference>
<evidence type="ECO:0000256" key="2">
    <source>
        <dbReference type="ARBA" id="ARBA00022525"/>
    </source>
</evidence>
<keyword evidence="6" id="KW-0119">Carbohydrate metabolism</keyword>
<dbReference type="SUPFAM" id="SSF53474">
    <property type="entry name" value="alpha/beta-Hydrolases"/>
    <property type="match status" value="1"/>
</dbReference>
<evidence type="ECO:0000256" key="3">
    <source>
        <dbReference type="ARBA" id="ARBA00022651"/>
    </source>
</evidence>
<protein>
    <recommendedName>
        <fullName evidence="11">Polyhydroxybutyrate depolymerase</fullName>
    </recommendedName>
</protein>
<dbReference type="InterPro" id="IPR029058">
    <property type="entry name" value="AB_hydrolase_fold"/>
</dbReference>
<feature type="chain" id="PRO_5011991699" description="Polyhydroxybutyrate depolymerase" evidence="8">
    <location>
        <begin position="24"/>
        <end position="302"/>
    </location>
</feature>
<keyword evidence="4 8" id="KW-0732">Signal</keyword>
<dbReference type="Proteomes" id="UP000202922">
    <property type="component" value="Unassembled WGS sequence"/>
</dbReference>
<keyword evidence="2" id="KW-0964">Secreted</keyword>
<dbReference type="InterPro" id="IPR043595">
    <property type="entry name" value="FaeB/C/D"/>
</dbReference>
<evidence type="ECO:0000313" key="10">
    <source>
        <dbReference type="Proteomes" id="UP000202922"/>
    </source>
</evidence>
<evidence type="ECO:0000313" key="9">
    <source>
        <dbReference type="EMBL" id="SMX34738.1"/>
    </source>
</evidence>
<dbReference type="GO" id="GO:0030600">
    <property type="term" value="F:feruloyl esterase activity"/>
    <property type="evidence" value="ECO:0007669"/>
    <property type="project" value="InterPro"/>
</dbReference>
<gene>
    <name evidence="9" type="ORF">COL8621_01464</name>
</gene>
<sequence>MIKDIIRTSKVAFAALCITPLMAMDAHAARQERTLKFGKFERSYIAHIPDDADARGKLSVIFAFHPGYGTSEGFEKQLGLHEAAGADDFIIVYPNGFWRSWNQGDCCGPAKEHNVDDVAFVLEILSDLHSFVKLDQGNHFATGFSNGAGMSQRLACELNSEIAAIAIAGGTRDNSAGCEMKYPVSVLMMHGLEDGFSPYDGGMGVLEKPGPRPSVDSNVDFWAKANNCADETPTTGLNELACDRHSQCDAKAEVVICPVPEMGHWFPGQSARSQRGLDMFGPTRDDLPGLTEVLSFFRTHGR</sequence>
<keyword evidence="3" id="KW-0858">Xylan degradation</keyword>
<dbReference type="RefSeq" id="WP_141137855.1">
    <property type="nucleotide sequence ID" value="NZ_FXYE01000001.1"/>
</dbReference>
<proteinExistence type="predicted"/>
<dbReference type="AlphaFoldDB" id="A0A238JVN3"/>
<comment type="subcellular location">
    <subcellularLocation>
        <location evidence="1">Secreted</location>
    </subcellularLocation>
</comment>
<dbReference type="EMBL" id="FXYE01000001">
    <property type="protein sequence ID" value="SMX34738.1"/>
    <property type="molecule type" value="Genomic_DNA"/>
</dbReference>
<accession>A0A238JVN3</accession>
<dbReference type="GO" id="GO:0045493">
    <property type="term" value="P:xylan catabolic process"/>
    <property type="evidence" value="ECO:0007669"/>
    <property type="project" value="UniProtKB-KW"/>
</dbReference>
<dbReference type="PANTHER" id="PTHR38050">
    <property type="match status" value="1"/>
</dbReference>
<evidence type="ECO:0000256" key="5">
    <source>
        <dbReference type="ARBA" id="ARBA00022801"/>
    </source>
</evidence>
<dbReference type="OrthoDB" id="9767239at2"/>
<evidence type="ECO:0000256" key="1">
    <source>
        <dbReference type="ARBA" id="ARBA00004613"/>
    </source>
</evidence>
<dbReference type="Gene3D" id="3.40.50.1820">
    <property type="entry name" value="alpha/beta hydrolase"/>
    <property type="match status" value="1"/>
</dbReference>
<name>A0A238JVN3_9RHOB</name>